<evidence type="ECO:0000256" key="1">
    <source>
        <dbReference type="SAM" id="MobiDB-lite"/>
    </source>
</evidence>
<dbReference type="AlphaFoldDB" id="A0A6H5HBA0"/>
<dbReference type="EMBL" id="CADCXU010027779">
    <property type="protein sequence ID" value="CAB0014402.1"/>
    <property type="molecule type" value="Genomic_DNA"/>
</dbReference>
<feature type="region of interest" description="Disordered" evidence="1">
    <location>
        <begin position="164"/>
        <end position="196"/>
    </location>
</feature>
<proteinExistence type="predicted"/>
<evidence type="ECO:0000313" key="3">
    <source>
        <dbReference type="Proteomes" id="UP000479000"/>
    </source>
</evidence>
<evidence type="ECO:0000313" key="2">
    <source>
        <dbReference type="EMBL" id="CAB0014402.1"/>
    </source>
</evidence>
<dbReference type="Proteomes" id="UP000479000">
    <property type="component" value="Unassembled WGS sequence"/>
</dbReference>
<reference evidence="2 3" key="1">
    <citation type="submission" date="2020-02" db="EMBL/GenBank/DDBJ databases">
        <authorList>
            <person name="Ferguson B K."/>
        </authorList>
    </citation>
    <scope>NUCLEOTIDE SEQUENCE [LARGE SCALE GENOMIC DNA]</scope>
</reference>
<keyword evidence="3" id="KW-1185">Reference proteome</keyword>
<gene>
    <name evidence="2" type="ORF">NTEN_LOCUS18833</name>
</gene>
<protein>
    <submittedName>
        <fullName evidence="2">Uncharacterized protein</fullName>
    </submittedName>
</protein>
<accession>A0A6H5HBA0</accession>
<organism evidence="2 3">
    <name type="scientific">Nesidiocoris tenuis</name>
    <dbReference type="NCBI Taxonomy" id="355587"/>
    <lineage>
        <taxon>Eukaryota</taxon>
        <taxon>Metazoa</taxon>
        <taxon>Ecdysozoa</taxon>
        <taxon>Arthropoda</taxon>
        <taxon>Hexapoda</taxon>
        <taxon>Insecta</taxon>
        <taxon>Pterygota</taxon>
        <taxon>Neoptera</taxon>
        <taxon>Paraneoptera</taxon>
        <taxon>Hemiptera</taxon>
        <taxon>Heteroptera</taxon>
        <taxon>Panheteroptera</taxon>
        <taxon>Cimicomorpha</taxon>
        <taxon>Miridae</taxon>
        <taxon>Dicyphina</taxon>
        <taxon>Nesidiocoris</taxon>
    </lineage>
</organism>
<feature type="region of interest" description="Disordered" evidence="1">
    <location>
        <begin position="1"/>
        <end position="53"/>
    </location>
</feature>
<sequence length="196" mass="22149">MKGDLKDSHTSLTPHPFTRIAKTGGGPQPAHLRSSTERSAKTDGLPSHQMDQGYGNENFMKSFSLFLAPFEVYEGEKKASQLLQFIIRTSKKLLSRGTWRGGTGMRTRTTVSLLSYNVGESYRGSSQLKQELCARRSCKIYDRVQWITRQQEPKTRSLQAVRPRRIGPTLVPSTKSARNTRKNLPDLVLKKKRNPS</sequence>
<name>A0A6H5HBA0_9HEMI</name>